<evidence type="ECO:0000313" key="2">
    <source>
        <dbReference type="Proteomes" id="UP000323386"/>
    </source>
</evidence>
<accession>A0A5C3FAY3</accession>
<dbReference type="AlphaFoldDB" id="A0A5C3FAY3"/>
<reference evidence="1 2" key="1">
    <citation type="submission" date="2018-03" db="EMBL/GenBank/DDBJ databases">
        <authorList>
            <person name="Guldener U."/>
        </authorList>
    </citation>
    <scope>NUCLEOTIDE SEQUENCE [LARGE SCALE GENOMIC DNA]</scope>
    <source>
        <strain evidence="1 2">DAOM196992</strain>
    </source>
</reference>
<dbReference type="Proteomes" id="UP000323386">
    <property type="component" value="Unassembled WGS sequence"/>
</dbReference>
<evidence type="ECO:0000313" key="1">
    <source>
        <dbReference type="EMBL" id="SPO41400.1"/>
    </source>
</evidence>
<keyword evidence="2" id="KW-1185">Reference proteome</keyword>
<sequence length="441" mass="46560">MLDPACLLKIALSAVTADRGGGESAQSCRVEGQGPGWDMHDAVYGAKRLLRCVAAGGKAEDGAPDGALETFLKMVSQAISDPYRARQAEAPSDHRHPGLDACQATFIEQTRCWLMRPSALPQLLELDAVASDILAQAFDTAVFAAEEGPSVPAATPHEVTILSGTRMLIEGYIGMPRDAATAKDDEGWCLQTGAAVLDQVACVLASLLELASPSQIASGSDPREHGLEMVLGLLGAAAIVLDSSCEMLSHRSAAELLDQFSYGCLPLALDLAVASNLARGSEVLDVLRCTIERIMLRELELGMALASTVIEAIASQLFAADNTSSDCLEAPVEADDARRNDLSADRDARREGIDGEARRRLQGLVVSVVDVLVWELREIALCGEAAPANAALLQETLEQVLSSWSSPCDGIGPCRGVEWPSRSLGDAFLDLDDALAALRGA</sequence>
<gene>
    <name evidence="1" type="ORF">PSFLO_06882</name>
</gene>
<name>A0A5C3FAY3_9BASI</name>
<proteinExistence type="predicted"/>
<dbReference type="EMBL" id="OOIP01000027">
    <property type="protein sequence ID" value="SPO41400.1"/>
    <property type="molecule type" value="Genomic_DNA"/>
</dbReference>
<protein>
    <submittedName>
        <fullName evidence="1">Uncharacterized protein</fullName>
    </submittedName>
</protein>
<organism evidence="1 2">
    <name type="scientific">Pseudozyma flocculosa</name>
    <dbReference type="NCBI Taxonomy" id="84751"/>
    <lineage>
        <taxon>Eukaryota</taxon>
        <taxon>Fungi</taxon>
        <taxon>Dikarya</taxon>
        <taxon>Basidiomycota</taxon>
        <taxon>Ustilaginomycotina</taxon>
        <taxon>Ustilaginomycetes</taxon>
        <taxon>Ustilaginales</taxon>
        <taxon>Ustilaginaceae</taxon>
        <taxon>Pseudozyma</taxon>
    </lineage>
</organism>